<keyword evidence="12" id="KW-0411">Iron-sulfur</keyword>
<evidence type="ECO:0000256" key="16">
    <source>
        <dbReference type="ARBA" id="ARBA00044969"/>
    </source>
</evidence>
<keyword evidence="14" id="KW-0413">Isomerase</keyword>
<feature type="domain" description="ATP-dependent helicase C-terminal" evidence="20">
    <location>
        <begin position="371"/>
        <end position="524"/>
    </location>
</feature>
<feature type="compositionally biased region" description="Basic residues" evidence="19">
    <location>
        <begin position="774"/>
        <end position="790"/>
    </location>
</feature>
<dbReference type="GO" id="GO:0006289">
    <property type="term" value="P:nucleotide-excision repair"/>
    <property type="evidence" value="ECO:0007669"/>
    <property type="project" value="TreeGrafter"/>
</dbReference>
<evidence type="ECO:0000256" key="9">
    <source>
        <dbReference type="ARBA" id="ARBA00022806"/>
    </source>
</evidence>
<keyword evidence="9" id="KW-0347">Helicase</keyword>
<dbReference type="GeneTree" id="ENSGT00950000182970"/>
<organism evidence="21 22">
    <name type="scientific">Denticeps clupeoides</name>
    <name type="common">denticle herring</name>
    <dbReference type="NCBI Taxonomy" id="299321"/>
    <lineage>
        <taxon>Eukaryota</taxon>
        <taxon>Metazoa</taxon>
        <taxon>Chordata</taxon>
        <taxon>Craniata</taxon>
        <taxon>Vertebrata</taxon>
        <taxon>Euteleostomi</taxon>
        <taxon>Actinopterygii</taxon>
        <taxon>Neopterygii</taxon>
        <taxon>Teleostei</taxon>
        <taxon>Clupei</taxon>
        <taxon>Clupeiformes</taxon>
        <taxon>Denticipitoidei</taxon>
        <taxon>Denticipitidae</taxon>
        <taxon>Denticeps</taxon>
    </lineage>
</organism>
<evidence type="ECO:0000256" key="12">
    <source>
        <dbReference type="ARBA" id="ARBA00023014"/>
    </source>
</evidence>
<comment type="subcellular location">
    <subcellularLocation>
        <location evidence="2">Nucleus</location>
    </subcellularLocation>
</comment>
<feature type="region of interest" description="Disordered" evidence="19">
    <location>
        <begin position="754"/>
        <end position="819"/>
    </location>
</feature>
<dbReference type="Ensembl" id="ENSDCDT00010059843.1">
    <property type="protein sequence ID" value="ENSDCDP00010049443.1"/>
    <property type="gene ID" value="ENSDCDG00010029591.1"/>
</dbReference>
<comment type="catalytic activity">
    <reaction evidence="17">
        <text>ATP + H2O = ADP + phosphate + H(+)</text>
        <dbReference type="Rhea" id="RHEA:13065"/>
        <dbReference type="ChEBI" id="CHEBI:15377"/>
        <dbReference type="ChEBI" id="CHEBI:15378"/>
        <dbReference type="ChEBI" id="CHEBI:30616"/>
        <dbReference type="ChEBI" id="CHEBI:43474"/>
        <dbReference type="ChEBI" id="CHEBI:456216"/>
        <dbReference type="EC" id="5.6.2.3"/>
    </reaction>
</comment>
<evidence type="ECO:0000256" key="5">
    <source>
        <dbReference type="ARBA" id="ARBA00022723"/>
    </source>
</evidence>
<dbReference type="FunFam" id="3.40.50.300:FF:000731">
    <property type="entry name" value="Fanconi anemia group J protein homolog"/>
    <property type="match status" value="1"/>
</dbReference>
<feature type="region of interest" description="Disordered" evidence="19">
    <location>
        <begin position="562"/>
        <end position="581"/>
    </location>
</feature>
<dbReference type="AlphaFoldDB" id="A0AAY4DVM9"/>
<evidence type="ECO:0000256" key="10">
    <source>
        <dbReference type="ARBA" id="ARBA00022840"/>
    </source>
</evidence>
<evidence type="ECO:0000256" key="4">
    <source>
        <dbReference type="ARBA" id="ARBA00022485"/>
    </source>
</evidence>
<accession>A0AAY4DVM9</accession>
<evidence type="ECO:0000313" key="21">
    <source>
        <dbReference type="Ensembl" id="ENSDCDP00010049443.1"/>
    </source>
</evidence>
<dbReference type="Gene3D" id="3.40.50.300">
    <property type="entry name" value="P-loop containing nucleotide triphosphate hydrolases"/>
    <property type="match status" value="2"/>
</dbReference>
<comment type="similarity">
    <text evidence="3">Belongs to the DEAD box helicase family. DEAH subfamily.</text>
</comment>
<evidence type="ECO:0000256" key="11">
    <source>
        <dbReference type="ARBA" id="ARBA00023004"/>
    </source>
</evidence>
<sequence length="819" mass="91072">FSASAVEYTIATHSAQIVRGLNRGEQCLLGEPHWQWEESGTAVLRPGLGSRLSWVKARSLSSGRTGGNKPDDCKKPEAATPCQCACHRAGTSSAHFHTSNMLTNPAMKDHTGPEIESTLASKLSEKLQDSLIADQGGDDDFQADKKRLRTPCGEDKARKRRCLDRGVIFISDEEHEEERPVPGPQSQIVGPKSLAKAEGILPSPQCCSPVPCSLCPCPNSKVGQKSGEKSKDEETKKIPKIFFGTRTHKQITQIAHEMKRTLYSSIPMTILSSRDHTCVHPEVVPHANRNERCKELLEAKNVMVYMNRPLPLLNAFYCFNSFELNFKLRLTPTFSTTVAYRCELHPANSTPRQASLFLISSFLSPLFYCALQMLDKLRDRWINTGLWEMLEERKTVITEPRGGGKGDFDELLQSYYDAIRHIGQRDGALLIAVCRGKVSEGLDFTDDNARAVVTVGIPFPNIKDLQVELKMKYNDQHAKARGLLTGSRWYEIQAYRALNQALGRCIRHRNDWGALILVDDRFRSNPNKYITGLSKWVRHLVKHHDTFSGAMQSLVSFSQGLQGAAESRMSEPPPQIPSPPNEMRNLCRESLTAVTGNQELQQPSLCPPLTYGDRDYSKQGTPLPVYQLFTSSTPVSTRFKTPLFQSKSPVNSNNARKALLETIPPSKDLDVSPVKEKCKPLENSSVSQLIEGDEDKEEEEDKSIFYTPELFEDEEEQQKEEHDECRFSCQQQGGAADLTRIGCLAGTVYEGHARNGCGGSSRAASESTVLGQTKNKKSGTRAHRLSRSRHKDGGSGKLTSFFSPAPKPQHSPAAITIDD</sequence>
<dbReference type="GO" id="GO:1990918">
    <property type="term" value="P:double-strand break repair involved in meiotic recombination"/>
    <property type="evidence" value="ECO:0007669"/>
    <property type="project" value="TreeGrafter"/>
</dbReference>
<name>A0AAY4DVM9_9TELE</name>
<reference evidence="21 22" key="1">
    <citation type="submission" date="2020-06" db="EMBL/GenBank/DDBJ databases">
        <authorList>
            <consortium name="Wellcome Sanger Institute Data Sharing"/>
        </authorList>
    </citation>
    <scope>NUCLEOTIDE SEQUENCE [LARGE SCALE GENOMIC DNA]</scope>
</reference>
<keyword evidence="6" id="KW-0547">Nucleotide-binding</keyword>
<dbReference type="EC" id="5.6.2.3" evidence="16"/>
<comment type="cofactor">
    <cofactor evidence="1">
        <name>[4Fe-4S] cluster</name>
        <dbReference type="ChEBI" id="CHEBI:49883"/>
    </cofactor>
</comment>
<dbReference type="GO" id="GO:0003677">
    <property type="term" value="F:DNA binding"/>
    <property type="evidence" value="ECO:0007669"/>
    <property type="project" value="InterPro"/>
</dbReference>
<feature type="compositionally biased region" description="Acidic residues" evidence="19">
    <location>
        <begin position="691"/>
        <end position="701"/>
    </location>
</feature>
<reference evidence="21" key="2">
    <citation type="submission" date="2025-08" db="UniProtKB">
        <authorList>
            <consortium name="Ensembl"/>
        </authorList>
    </citation>
    <scope>IDENTIFICATION</scope>
</reference>
<evidence type="ECO:0000256" key="15">
    <source>
        <dbReference type="ARBA" id="ARBA00023242"/>
    </source>
</evidence>
<dbReference type="SMART" id="SM00491">
    <property type="entry name" value="HELICc2"/>
    <property type="match status" value="1"/>
</dbReference>
<feature type="region of interest" description="Disordered" evidence="19">
    <location>
        <begin position="682"/>
        <end position="701"/>
    </location>
</feature>
<keyword evidence="8" id="KW-0378">Hydrolase</keyword>
<keyword evidence="4" id="KW-0004">4Fe-4S</keyword>
<evidence type="ECO:0000256" key="6">
    <source>
        <dbReference type="ARBA" id="ARBA00022741"/>
    </source>
</evidence>
<keyword evidence="11" id="KW-0408">Iron</keyword>
<keyword evidence="7" id="KW-0227">DNA damage</keyword>
<dbReference type="Pfam" id="PF13307">
    <property type="entry name" value="Helicase_C_2"/>
    <property type="match status" value="1"/>
</dbReference>
<dbReference type="PANTHER" id="PTHR11472">
    <property type="entry name" value="DNA REPAIR DEAD HELICASE RAD3/XP-D SUBFAMILY MEMBER"/>
    <property type="match status" value="1"/>
</dbReference>
<keyword evidence="5" id="KW-0479">Metal-binding</keyword>
<dbReference type="InterPro" id="IPR045028">
    <property type="entry name" value="DinG/Rad3-like"/>
</dbReference>
<evidence type="ECO:0000256" key="18">
    <source>
        <dbReference type="ARBA" id="ARBA00082714"/>
    </source>
</evidence>
<evidence type="ECO:0000259" key="20">
    <source>
        <dbReference type="SMART" id="SM00491"/>
    </source>
</evidence>
<evidence type="ECO:0000256" key="3">
    <source>
        <dbReference type="ARBA" id="ARBA00008792"/>
    </source>
</evidence>
<dbReference type="InterPro" id="IPR006555">
    <property type="entry name" value="ATP-dep_Helicase_C"/>
</dbReference>
<evidence type="ECO:0000256" key="17">
    <source>
        <dbReference type="ARBA" id="ARBA00048954"/>
    </source>
</evidence>
<gene>
    <name evidence="21" type="primary">BRIP1</name>
</gene>
<proteinExistence type="inferred from homology"/>
<dbReference type="Proteomes" id="UP000694580">
    <property type="component" value="Chromosome 13"/>
</dbReference>
<protein>
    <recommendedName>
        <fullName evidence="16">DNA 5'-3' helicase</fullName>
        <ecNumber evidence="16">5.6.2.3</ecNumber>
    </recommendedName>
    <alternativeName>
        <fullName evidence="18">DNA 5'-3' helicase FANCJ</fullName>
    </alternativeName>
</protein>
<dbReference type="GO" id="GO:0046872">
    <property type="term" value="F:metal ion binding"/>
    <property type="evidence" value="ECO:0007669"/>
    <property type="project" value="UniProtKB-KW"/>
</dbReference>
<dbReference type="GO" id="GO:0043139">
    <property type="term" value="F:5'-3' DNA helicase activity"/>
    <property type="evidence" value="ECO:0007669"/>
    <property type="project" value="UniProtKB-EC"/>
</dbReference>
<evidence type="ECO:0000256" key="8">
    <source>
        <dbReference type="ARBA" id="ARBA00022801"/>
    </source>
</evidence>
<reference evidence="21" key="3">
    <citation type="submission" date="2025-09" db="UniProtKB">
        <authorList>
            <consortium name="Ensembl"/>
        </authorList>
    </citation>
    <scope>IDENTIFICATION</scope>
</reference>
<dbReference type="InterPro" id="IPR027417">
    <property type="entry name" value="P-loop_NTPase"/>
</dbReference>
<feature type="compositionally biased region" description="Polar residues" evidence="19">
    <location>
        <begin position="762"/>
        <end position="773"/>
    </location>
</feature>
<evidence type="ECO:0000256" key="19">
    <source>
        <dbReference type="SAM" id="MobiDB-lite"/>
    </source>
</evidence>
<keyword evidence="15" id="KW-0539">Nucleus</keyword>
<dbReference type="GO" id="GO:0005634">
    <property type="term" value="C:nucleus"/>
    <property type="evidence" value="ECO:0007669"/>
    <property type="project" value="UniProtKB-SubCell"/>
</dbReference>
<dbReference type="Pfam" id="PF06733">
    <property type="entry name" value="DEAD_2"/>
    <property type="match status" value="1"/>
</dbReference>
<keyword evidence="22" id="KW-1185">Reference proteome</keyword>
<evidence type="ECO:0000256" key="14">
    <source>
        <dbReference type="ARBA" id="ARBA00023235"/>
    </source>
</evidence>
<dbReference type="GO" id="GO:0016818">
    <property type="term" value="F:hydrolase activity, acting on acid anhydrides, in phosphorus-containing anhydrides"/>
    <property type="evidence" value="ECO:0007669"/>
    <property type="project" value="InterPro"/>
</dbReference>
<dbReference type="GO" id="GO:0005524">
    <property type="term" value="F:ATP binding"/>
    <property type="evidence" value="ECO:0007669"/>
    <property type="project" value="UniProtKB-KW"/>
</dbReference>
<dbReference type="GO" id="GO:0051539">
    <property type="term" value="F:4 iron, 4 sulfur cluster binding"/>
    <property type="evidence" value="ECO:0007669"/>
    <property type="project" value="UniProtKB-KW"/>
</dbReference>
<evidence type="ECO:0000256" key="1">
    <source>
        <dbReference type="ARBA" id="ARBA00001966"/>
    </source>
</evidence>
<dbReference type="PANTHER" id="PTHR11472:SF47">
    <property type="entry name" value="FANCONI ANEMIA GROUP J PROTEIN"/>
    <property type="match status" value="1"/>
</dbReference>
<evidence type="ECO:0000256" key="13">
    <source>
        <dbReference type="ARBA" id="ARBA00023204"/>
    </source>
</evidence>
<dbReference type="CDD" id="cd18788">
    <property type="entry name" value="SF2_C_XPD"/>
    <property type="match status" value="1"/>
</dbReference>
<evidence type="ECO:0000256" key="2">
    <source>
        <dbReference type="ARBA" id="ARBA00004123"/>
    </source>
</evidence>
<keyword evidence="10" id="KW-0067">ATP-binding</keyword>
<feature type="compositionally biased region" description="Pro residues" evidence="19">
    <location>
        <begin position="571"/>
        <end position="580"/>
    </location>
</feature>
<keyword evidence="13" id="KW-0234">DNA repair</keyword>
<evidence type="ECO:0000256" key="7">
    <source>
        <dbReference type="ARBA" id="ARBA00022763"/>
    </source>
</evidence>
<dbReference type="InterPro" id="IPR010614">
    <property type="entry name" value="RAD3-like_helicase_DEAD"/>
</dbReference>
<evidence type="ECO:0000313" key="22">
    <source>
        <dbReference type="Proteomes" id="UP000694580"/>
    </source>
</evidence>